<dbReference type="PATRIC" id="fig|742823.3.peg.905"/>
<evidence type="ECO:0000313" key="2">
    <source>
        <dbReference type="Proteomes" id="UP000005835"/>
    </source>
</evidence>
<comment type="caution">
    <text evidence="1">The sequence shown here is derived from an EMBL/GenBank/DDBJ whole genome shotgun (WGS) entry which is preliminary data.</text>
</comment>
<reference evidence="1 2" key="1">
    <citation type="submission" date="2012-05" db="EMBL/GenBank/DDBJ databases">
        <title>The Genome Sequence of Sutterella wadsworthensis 2_1_59BFAA.</title>
        <authorList>
            <consortium name="The Broad Institute Genome Sequencing Platform"/>
            <person name="Earl A."/>
            <person name="Ward D."/>
            <person name="Feldgarden M."/>
            <person name="Gevers D."/>
            <person name="Daigneault M."/>
            <person name="Strauss J."/>
            <person name="Allen-Vercoe E."/>
            <person name="Walker B."/>
            <person name="Young S.K."/>
            <person name="Zeng Q."/>
            <person name="Gargeya S."/>
            <person name="Fitzgerald M."/>
            <person name="Haas B."/>
            <person name="Abouelleil A."/>
            <person name="Alvarado L."/>
            <person name="Arachchi H.M."/>
            <person name="Berlin A.M."/>
            <person name="Chapman S.B."/>
            <person name="Goldberg J."/>
            <person name="Griggs A."/>
            <person name="Gujja S."/>
            <person name="Hansen M."/>
            <person name="Howarth C."/>
            <person name="Imamovic A."/>
            <person name="Larimer J."/>
            <person name="McCowen C."/>
            <person name="Montmayeur A."/>
            <person name="Murphy C."/>
            <person name="Neiman D."/>
            <person name="Pearson M."/>
            <person name="Priest M."/>
            <person name="Roberts A."/>
            <person name="Saif S."/>
            <person name="Shea T."/>
            <person name="Sisk P."/>
            <person name="Sykes S."/>
            <person name="Wortman J."/>
            <person name="Nusbaum C."/>
            <person name="Birren B."/>
        </authorList>
    </citation>
    <scope>NUCLEOTIDE SEQUENCE [LARGE SCALE GENOMIC DNA]</scope>
    <source>
        <strain evidence="1 2">2_1_59BFAA</strain>
    </source>
</reference>
<dbReference type="EMBL" id="ADMG01000023">
    <property type="protein sequence ID" value="EKB31501.1"/>
    <property type="molecule type" value="Genomic_DNA"/>
</dbReference>
<organism evidence="1 2">
    <name type="scientific">Sutterella wadsworthensis 2_1_59BFAA</name>
    <dbReference type="NCBI Taxonomy" id="742823"/>
    <lineage>
        <taxon>Bacteria</taxon>
        <taxon>Pseudomonadati</taxon>
        <taxon>Pseudomonadota</taxon>
        <taxon>Betaproteobacteria</taxon>
        <taxon>Burkholderiales</taxon>
        <taxon>Sutterellaceae</taxon>
        <taxon>Sutterella</taxon>
    </lineage>
</organism>
<proteinExistence type="predicted"/>
<dbReference type="AlphaFoldDB" id="K1JMR7"/>
<dbReference type="Proteomes" id="UP000005835">
    <property type="component" value="Unassembled WGS sequence"/>
</dbReference>
<sequence>MKTLTDIARSIAQQAEHTPNADIDELCENYVTNRQEEVLAAYLVNPNSSTDLIAVITSLKDASSAREVTKIIDAINDELEVALFEATEMILYRVDCILAPEPGFECPEE</sequence>
<keyword evidence="2" id="KW-1185">Reference proteome</keyword>
<accession>K1JMR7</accession>
<dbReference type="STRING" id="742823.HMPREF9465_00900"/>
<evidence type="ECO:0000313" key="1">
    <source>
        <dbReference type="EMBL" id="EKB31501.1"/>
    </source>
</evidence>
<name>K1JMR7_9BURK</name>
<gene>
    <name evidence="1" type="ORF">HMPREF9465_00900</name>
</gene>
<protein>
    <submittedName>
        <fullName evidence="1">Uncharacterized protein</fullName>
    </submittedName>
</protein>
<dbReference type="HOGENOM" id="CLU_2182642_0_0_4"/>
<dbReference type="RefSeq" id="WP_005434569.1">
    <property type="nucleotide sequence ID" value="NZ_JH815515.1"/>
</dbReference>